<accession>A0ABV6V196</accession>
<comment type="caution">
    <text evidence="1">The sequence shown here is derived from an EMBL/GenBank/DDBJ whole genome shotgun (WGS) entry which is preliminary data.</text>
</comment>
<proteinExistence type="predicted"/>
<evidence type="ECO:0000313" key="2">
    <source>
        <dbReference type="Proteomes" id="UP001592528"/>
    </source>
</evidence>
<dbReference type="EMBL" id="JBHEZZ010000048">
    <property type="protein sequence ID" value="MFC1407493.1"/>
    <property type="molecule type" value="Genomic_DNA"/>
</dbReference>
<reference evidence="1 2" key="1">
    <citation type="submission" date="2024-09" db="EMBL/GenBank/DDBJ databases">
        <authorList>
            <person name="Lee S.D."/>
        </authorList>
    </citation>
    <scope>NUCLEOTIDE SEQUENCE [LARGE SCALE GENOMIC DNA]</scope>
    <source>
        <strain evidence="1 2">N1-5</strain>
    </source>
</reference>
<sequence>MTSTFDPGDDTPIARTLQAMASILDSPTYQSALQISQEAAKAVANGPELAQLQETASSAAHEKLLQAGLDTRDSILNSSAVTAALDATEDARRALTRIWTPQVERLLADQAQLLATVTTPDLTKLAAFGSQFAALDLATTRRGLLDLYDHLAEEQFDSPVLSLENIQTARGVVAAVPDTPPDVLPQPELSPETAEEIPPQVIAAAEQLPNAGWRERAHFVASYRVAGFLTTAFFGMANLPEATSTVLEVWAVIEAARAVYNWTLERYEKEHGDQN</sequence>
<dbReference type="RefSeq" id="WP_037598573.1">
    <property type="nucleotide sequence ID" value="NZ_JBHEZZ010000048.1"/>
</dbReference>
<gene>
    <name evidence="1" type="ORF">ACEZDJ_40075</name>
</gene>
<keyword evidence="2" id="KW-1185">Reference proteome</keyword>
<dbReference type="Proteomes" id="UP001592528">
    <property type="component" value="Unassembled WGS sequence"/>
</dbReference>
<name>A0ABV6V196_9ACTN</name>
<organism evidence="1 2">
    <name type="scientific">Streptacidiphilus cavernicola</name>
    <dbReference type="NCBI Taxonomy" id="3342716"/>
    <lineage>
        <taxon>Bacteria</taxon>
        <taxon>Bacillati</taxon>
        <taxon>Actinomycetota</taxon>
        <taxon>Actinomycetes</taxon>
        <taxon>Kitasatosporales</taxon>
        <taxon>Streptomycetaceae</taxon>
        <taxon>Streptacidiphilus</taxon>
    </lineage>
</organism>
<protein>
    <submittedName>
        <fullName evidence="1">Uncharacterized protein</fullName>
    </submittedName>
</protein>
<evidence type="ECO:0000313" key="1">
    <source>
        <dbReference type="EMBL" id="MFC1407493.1"/>
    </source>
</evidence>